<evidence type="ECO:0008006" key="5">
    <source>
        <dbReference type="Google" id="ProtNLM"/>
    </source>
</evidence>
<dbReference type="PANTHER" id="PTHR33098:SF2">
    <property type="entry name" value="OS08G0402500 PROTEIN"/>
    <property type="match status" value="1"/>
</dbReference>
<keyword evidence="4" id="KW-1185">Reference proteome</keyword>
<reference evidence="3 4" key="1">
    <citation type="submission" date="2024-02" db="EMBL/GenBank/DDBJ databases">
        <title>High-quality chromosome-scale genome assembly of Pensacola bahiagrass (Paspalum notatum Flugge var. saurae).</title>
        <authorList>
            <person name="Vega J.M."/>
            <person name="Podio M."/>
            <person name="Orjuela J."/>
            <person name="Siena L.A."/>
            <person name="Pessino S.C."/>
            <person name="Combes M.C."/>
            <person name="Mariac C."/>
            <person name="Albertini E."/>
            <person name="Pupilli F."/>
            <person name="Ortiz J.P.A."/>
            <person name="Leblanc O."/>
        </authorList>
    </citation>
    <scope>NUCLEOTIDE SEQUENCE [LARGE SCALE GENOMIC DNA]</scope>
    <source>
        <strain evidence="3">R1</strain>
        <tissue evidence="3">Leaf</tissue>
    </source>
</reference>
<dbReference type="Pfam" id="PF05553">
    <property type="entry name" value="DUF761"/>
    <property type="match status" value="1"/>
</dbReference>
<evidence type="ECO:0000256" key="1">
    <source>
        <dbReference type="SAM" id="MobiDB-lite"/>
    </source>
</evidence>
<sequence length="294" mass="30717">MALLTLPWWPLSPWLSPAAAWFIFFNAVVSAIAIMSSSSSSTSSAQTAPSRRRLCRSGSSVLLDRLRSLCIFCVHPAAGGAIAGAGALPFDDAGGSDASGSHCYYCCSQSRQVDGAHDTQTDQLPRRSPMPVAADAATGGGTETSAPVAMEKAEDDHGAPAPAPADDQEVKAEAEPVLQDDSIGLDEAYALAQRHRAAEPPPPPPTATAPTPSSARRTKKKPAAAAKVAETGVRRRTRGCGGAEAGDALLEGKAELNARAELFIRQFREDLKLQRLNSILRHTQALGSPTAAAR</sequence>
<protein>
    <recommendedName>
        <fullName evidence="5">DUF4408 domain-containing protein</fullName>
    </recommendedName>
</protein>
<name>A0AAQ3XCT6_PASNO</name>
<accession>A0AAQ3XCT6</accession>
<evidence type="ECO:0000313" key="4">
    <source>
        <dbReference type="Proteomes" id="UP001341281"/>
    </source>
</evidence>
<keyword evidence="2" id="KW-0812">Transmembrane</keyword>
<evidence type="ECO:0000313" key="3">
    <source>
        <dbReference type="EMBL" id="WVZ93086.1"/>
    </source>
</evidence>
<organism evidence="3 4">
    <name type="scientific">Paspalum notatum var. saurae</name>
    <dbReference type="NCBI Taxonomy" id="547442"/>
    <lineage>
        <taxon>Eukaryota</taxon>
        <taxon>Viridiplantae</taxon>
        <taxon>Streptophyta</taxon>
        <taxon>Embryophyta</taxon>
        <taxon>Tracheophyta</taxon>
        <taxon>Spermatophyta</taxon>
        <taxon>Magnoliopsida</taxon>
        <taxon>Liliopsida</taxon>
        <taxon>Poales</taxon>
        <taxon>Poaceae</taxon>
        <taxon>PACMAD clade</taxon>
        <taxon>Panicoideae</taxon>
        <taxon>Andropogonodae</taxon>
        <taxon>Paspaleae</taxon>
        <taxon>Paspalinae</taxon>
        <taxon>Paspalum</taxon>
    </lineage>
</organism>
<feature type="region of interest" description="Disordered" evidence="1">
    <location>
        <begin position="194"/>
        <end position="241"/>
    </location>
</feature>
<feature type="region of interest" description="Disordered" evidence="1">
    <location>
        <begin position="116"/>
        <end position="182"/>
    </location>
</feature>
<keyword evidence="2" id="KW-1133">Transmembrane helix</keyword>
<dbReference type="EMBL" id="CP144753">
    <property type="protein sequence ID" value="WVZ93086.1"/>
    <property type="molecule type" value="Genomic_DNA"/>
</dbReference>
<gene>
    <name evidence="3" type="ORF">U9M48_039097</name>
</gene>
<proteinExistence type="predicted"/>
<dbReference type="PANTHER" id="PTHR33098">
    <property type="entry name" value="COTTON FIBER (DUF761)"/>
    <property type="match status" value="1"/>
</dbReference>
<dbReference type="Proteomes" id="UP001341281">
    <property type="component" value="Chromosome 09"/>
</dbReference>
<evidence type="ECO:0000256" key="2">
    <source>
        <dbReference type="SAM" id="Phobius"/>
    </source>
</evidence>
<dbReference type="InterPro" id="IPR008480">
    <property type="entry name" value="DUF761_pln"/>
</dbReference>
<feature type="transmembrane region" description="Helical" evidence="2">
    <location>
        <begin position="14"/>
        <end position="34"/>
    </location>
</feature>
<dbReference type="AlphaFoldDB" id="A0AAQ3XCT6"/>
<keyword evidence="2" id="KW-0472">Membrane</keyword>